<evidence type="ECO:0000256" key="1">
    <source>
        <dbReference type="SAM" id="Phobius"/>
    </source>
</evidence>
<name>A0A917KQB2_9ACTN</name>
<dbReference type="Proteomes" id="UP000657574">
    <property type="component" value="Unassembled WGS sequence"/>
</dbReference>
<organism evidence="2 3">
    <name type="scientific">Streptomyces brasiliensis</name>
    <dbReference type="NCBI Taxonomy" id="1954"/>
    <lineage>
        <taxon>Bacteria</taxon>
        <taxon>Bacillati</taxon>
        <taxon>Actinomycetota</taxon>
        <taxon>Actinomycetes</taxon>
        <taxon>Kitasatosporales</taxon>
        <taxon>Streptomycetaceae</taxon>
        <taxon>Streptomyces</taxon>
    </lineage>
</organism>
<keyword evidence="3" id="KW-1185">Reference proteome</keyword>
<feature type="transmembrane region" description="Helical" evidence="1">
    <location>
        <begin position="68"/>
        <end position="89"/>
    </location>
</feature>
<comment type="caution">
    <text evidence="2">The sequence shown here is derived from an EMBL/GenBank/DDBJ whole genome shotgun (WGS) entry which is preliminary data.</text>
</comment>
<keyword evidence="1" id="KW-0472">Membrane</keyword>
<reference evidence="2" key="1">
    <citation type="journal article" date="2014" name="Int. J. Syst. Evol. Microbiol.">
        <title>Complete genome sequence of Corynebacterium casei LMG S-19264T (=DSM 44701T), isolated from a smear-ripened cheese.</title>
        <authorList>
            <consortium name="US DOE Joint Genome Institute (JGI-PGF)"/>
            <person name="Walter F."/>
            <person name="Albersmeier A."/>
            <person name="Kalinowski J."/>
            <person name="Ruckert C."/>
        </authorList>
    </citation>
    <scope>NUCLEOTIDE SEQUENCE</scope>
    <source>
        <strain evidence="2">JCM 3086</strain>
    </source>
</reference>
<dbReference type="AlphaFoldDB" id="A0A917KQB2"/>
<feature type="transmembrane region" description="Helical" evidence="1">
    <location>
        <begin position="42"/>
        <end position="61"/>
    </location>
</feature>
<evidence type="ECO:0000313" key="2">
    <source>
        <dbReference type="EMBL" id="GGJ21370.1"/>
    </source>
</evidence>
<dbReference type="EMBL" id="BMQA01000010">
    <property type="protein sequence ID" value="GGJ21370.1"/>
    <property type="molecule type" value="Genomic_DNA"/>
</dbReference>
<keyword evidence="1" id="KW-1133">Transmembrane helix</keyword>
<reference evidence="2" key="2">
    <citation type="submission" date="2020-09" db="EMBL/GenBank/DDBJ databases">
        <authorList>
            <person name="Sun Q."/>
            <person name="Ohkuma M."/>
        </authorList>
    </citation>
    <scope>NUCLEOTIDE SEQUENCE</scope>
    <source>
        <strain evidence="2">JCM 3086</strain>
    </source>
</reference>
<evidence type="ECO:0000313" key="3">
    <source>
        <dbReference type="Proteomes" id="UP000657574"/>
    </source>
</evidence>
<sequence>MPATLLLASAAGFWAGNGLPYYTAGSTGDSTSPGPFRPSASADVVCGWVMLVVGAVCWHYAHTAAHPLPAYTAAALGVLSVGLIHARLWRADPWKRARKAQSASSG</sequence>
<gene>
    <name evidence="2" type="ORF">GCM10010121_035510</name>
</gene>
<proteinExistence type="predicted"/>
<protein>
    <submittedName>
        <fullName evidence="2">Uncharacterized protein</fullName>
    </submittedName>
</protein>
<keyword evidence="1" id="KW-0812">Transmembrane</keyword>
<accession>A0A917KQB2</accession>
<dbReference type="RefSeq" id="WP_189312155.1">
    <property type="nucleotide sequence ID" value="NZ_BMQA01000010.1"/>
</dbReference>